<name>A0A2K9EVE0_9RHOB</name>
<dbReference type="AlphaFoldDB" id="A0A2K9EVE0"/>
<keyword evidence="3" id="KW-0614">Plasmid</keyword>
<dbReference type="Proteomes" id="UP000233742">
    <property type="component" value="Plasmid pBM152"/>
</dbReference>
<keyword evidence="1" id="KW-1133">Transmembrane helix</keyword>
<evidence type="ECO:0000256" key="1">
    <source>
        <dbReference type="SAM" id="Phobius"/>
    </source>
</evidence>
<dbReference type="KEGG" id="paro:CUV01_19370"/>
<reference evidence="3 4" key="1">
    <citation type="submission" date="2017-12" db="EMBL/GenBank/DDBJ databases">
        <authorList>
            <person name="Hurst M.R.H."/>
        </authorList>
    </citation>
    <scope>NUCLEOTIDE SEQUENCE [LARGE SCALE GENOMIC DNA]</scope>
    <source>
        <strain evidence="3 4">BM15</strain>
        <plasmid evidence="3">pBM152</plasmid>
        <plasmid evidence="4">Plasmid pbm152</plasmid>
    </source>
</reference>
<dbReference type="KEGG" id="paro:CUV01_19035"/>
<organism evidence="3 4">
    <name type="scientific">Paracoccus tegillarcae</name>
    <dbReference type="NCBI Taxonomy" id="1529068"/>
    <lineage>
        <taxon>Bacteria</taxon>
        <taxon>Pseudomonadati</taxon>
        <taxon>Pseudomonadota</taxon>
        <taxon>Alphaproteobacteria</taxon>
        <taxon>Rhodobacterales</taxon>
        <taxon>Paracoccaceae</taxon>
        <taxon>Paracoccus</taxon>
    </lineage>
</organism>
<geneLocation type="plasmid" evidence="4">
    <name>pbm152</name>
</geneLocation>
<geneLocation type="plasmid" evidence="3">
    <name>pBM152</name>
</geneLocation>
<keyword evidence="1" id="KW-0472">Membrane</keyword>
<dbReference type="EMBL" id="CP025410">
    <property type="protein sequence ID" value="AUH35679.1"/>
    <property type="molecule type" value="Genomic_DNA"/>
</dbReference>
<evidence type="ECO:0000313" key="4">
    <source>
        <dbReference type="Proteomes" id="UP000233742"/>
    </source>
</evidence>
<protein>
    <submittedName>
        <fullName evidence="3">Uncharacterized protein</fullName>
    </submittedName>
</protein>
<evidence type="ECO:0000313" key="2">
    <source>
        <dbReference type="EMBL" id="AUH35679.1"/>
    </source>
</evidence>
<feature type="transmembrane region" description="Helical" evidence="1">
    <location>
        <begin position="35"/>
        <end position="59"/>
    </location>
</feature>
<sequence length="114" mass="12246">MESIISDPLFIASAIMGFAVIGFGVWSYSSDRMGIGGVSMMFGAGTMIFLGTIVGLMMVQNAKAQAEARRANHLTADECRQQEGEMQVVSDLFADRTLCLLPDGSRSTIKTGYP</sequence>
<dbReference type="EMBL" id="CP025410">
    <property type="protein sequence ID" value="AUH35745.1"/>
    <property type="molecule type" value="Genomic_DNA"/>
</dbReference>
<keyword evidence="4" id="KW-1185">Reference proteome</keyword>
<gene>
    <name evidence="2" type="ORF">CUV01_19035</name>
    <name evidence="3" type="ORF">CUV01_19370</name>
</gene>
<accession>A0A2K9EVE0</accession>
<dbReference type="RefSeq" id="WP_101462329.1">
    <property type="nucleotide sequence ID" value="NZ_CP025410.1"/>
</dbReference>
<proteinExistence type="predicted"/>
<feature type="transmembrane region" description="Helical" evidence="1">
    <location>
        <begin position="9"/>
        <end position="29"/>
    </location>
</feature>
<evidence type="ECO:0000313" key="3">
    <source>
        <dbReference type="EMBL" id="AUH35745.1"/>
    </source>
</evidence>
<keyword evidence="1" id="KW-0812">Transmembrane</keyword>